<keyword evidence="6" id="KW-0413">Isomerase</keyword>
<reference evidence="5 8" key="2">
    <citation type="submission" date="2019-09" db="EMBL/GenBank/DDBJ databases">
        <title>Investigation of probiotic properties of different lactic acid bacteria.</title>
        <authorList>
            <person name="Jaomanjaka F."/>
            <person name="Blanc P."/>
        </authorList>
    </citation>
    <scope>NUCLEOTIDE SEQUENCE [LARGE SCALE GENOMIC DNA]</scope>
    <source>
        <strain evidence="5 8">BIO6369</strain>
    </source>
</reference>
<evidence type="ECO:0000256" key="3">
    <source>
        <dbReference type="ARBA" id="ARBA00033164"/>
    </source>
</evidence>
<dbReference type="InterPro" id="IPR020103">
    <property type="entry name" value="PsdUridine_synth_cat_dom_sf"/>
</dbReference>
<evidence type="ECO:0000313" key="8">
    <source>
        <dbReference type="Proteomes" id="UP000460112"/>
    </source>
</evidence>
<dbReference type="AlphaFoldDB" id="A0A133PFR6"/>
<dbReference type="GO" id="GO:0003723">
    <property type="term" value="F:RNA binding"/>
    <property type="evidence" value="ECO:0007669"/>
    <property type="project" value="InterPro"/>
</dbReference>
<dbReference type="EMBL" id="WBOA01000001">
    <property type="protein sequence ID" value="KAB1951114.1"/>
    <property type="molecule type" value="Genomic_DNA"/>
</dbReference>
<evidence type="ECO:0000256" key="1">
    <source>
        <dbReference type="ARBA" id="ARBA00000073"/>
    </source>
</evidence>
<dbReference type="OrthoDB" id="9807829at2"/>
<dbReference type="InterPro" id="IPR006145">
    <property type="entry name" value="PsdUridine_synth_RsuA/RluA"/>
</dbReference>
<dbReference type="GO" id="GO:0000455">
    <property type="term" value="P:enzyme-directed rRNA pseudouridine synthesis"/>
    <property type="evidence" value="ECO:0007669"/>
    <property type="project" value="TreeGrafter"/>
</dbReference>
<keyword evidence="7" id="KW-1185">Reference proteome</keyword>
<evidence type="ECO:0000313" key="6">
    <source>
        <dbReference type="EMBL" id="TQW15189.1"/>
    </source>
</evidence>
<dbReference type="RefSeq" id="WP_003646971.1">
    <property type="nucleotide sequence ID" value="NZ_CABOGQ010000006.1"/>
</dbReference>
<evidence type="ECO:0000313" key="5">
    <source>
        <dbReference type="EMBL" id="KAB1951114.1"/>
    </source>
</evidence>
<dbReference type="GeneID" id="29638689"/>
<gene>
    <name evidence="6" type="primary">rluD_2</name>
    <name evidence="5" type="ORF">F8244_01055</name>
    <name evidence="6" type="ORF">FIPPAONL_01067</name>
</gene>
<dbReference type="SUPFAM" id="SSF55120">
    <property type="entry name" value="Pseudouridine synthase"/>
    <property type="match status" value="1"/>
</dbReference>
<evidence type="ECO:0000313" key="7">
    <source>
        <dbReference type="Proteomes" id="UP000316012"/>
    </source>
</evidence>
<accession>A0A133PFR6</accession>
<evidence type="ECO:0000256" key="2">
    <source>
        <dbReference type="ARBA" id="ARBA00031870"/>
    </source>
</evidence>
<dbReference type="Pfam" id="PF00849">
    <property type="entry name" value="PseudoU_synth_2"/>
    <property type="match status" value="1"/>
</dbReference>
<dbReference type="Proteomes" id="UP000316012">
    <property type="component" value="Unassembled WGS sequence"/>
</dbReference>
<dbReference type="STRING" id="324831.LGAS_1352"/>
<dbReference type="PANTHER" id="PTHR21600:SF35">
    <property type="entry name" value="PSEUDOURIDINE SYNTHASE"/>
    <property type="match status" value="1"/>
</dbReference>
<organism evidence="5 8">
    <name type="scientific">Lactobacillus gasseri</name>
    <dbReference type="NCBI Taxonomy" id="1596"/>
    <lineage>
        <taxon>Bacteria</taxon>
        <taxon>Bacillati</taxon>
        <taxon>Bacillota</taxon>
        <taxon>Bacilli</taxon>
        <taxon>Lactobacillales</taxon>
        <taxon>Lactobacillaceae</taxon>
        <taxon>Lactobacillus</taxon>
    </lineage>
</organism>
<dbReference type="Gene3D" id="3.30.2350.10">
    <property type="entry name" value="Pseudouridine synthase"/>
    <property type="match status" value="1"/>
</dbReference>
<comment type="catalytic activity">
    <reaction evidence="1">
        <text>a uridine in RNA = a pseudouridine in RNA</text>
        <dbReference type="Rhea" id="RHEA:48348"/>
        <dbReference type="Rhea" id="RHEA-COMP:12068"/>
        <dbReference type="Rhea" id="RHEA-COMP:12069"/>
        <dbReference type="ChEBI" id="CHEBI:65314"/>
        <dbReference type="ChEBI" id="CHEBI:65315"/>
    </reaction>
</comment>
<dbReference type="eggNOG" id="COG0564">
    <property type="taxonomic scope" value="Bacteria"/>
</dbReference>
<dbReference type="InterPro" id="IPR006224">
    <property type="entry name" value="PsdUridine_synth_RluA-like_CS"/>
</dbReference>
<proteinExistence type="predicted"/>
<feature type="domain" description="Pseudouridine synthase RsuA/RluA-like" evidence="4">
    <location>
        <begin position="87"/>
        <end position="238"/>
    </location>
</feature>
<dbReference type="InterPro" id="IPR050188">
    <property type="entry name" value="RluA_PseudoU_synthase"/>
</dbReference>
<dbReference type="EMBL" id="SRMD01000080">
    <property type="protein sequence ID" value="TQW15189.1"/>
    <property type="molecule type" value="Genomic_DNA"/>
</dbReference>
<dbReference type="GO" id="GO:0009982">
    <property type="term" value="F:pseudouridine synthase activity"/>
    <property type="evidence" value="ECO:0007669"/>
    <property type="project" value="InterPro"/>
</dbReference>
<dbReference type="PROSITE" id="PS01129">
    <property type="entry name" value="PSI_RLU"/>
    <property type="match status" value="1"/>
</dbReference>
<comment type="caution">
    <text evidence="5">The sequence shown here is derived from an EMBL/GenBank/DDBJ whole genome shotgun (WGS) entry which is preliminary data.</text>
</comment>
<dbReference type="CDD" id="cd02869">
    <property type="entry name" value="PseudoU_synth_RluA_like"/>
    <property type="match status" value="1"/>
</dbReference>
<evidence type="ECO:0000259" key="4">
    <source>
        <dbReference type="Pfam" id="PF00849"/>
    </source>
</evidence>
<protein>
    <recommendedName>
        <fullName evidence="2">RNA pseudouridylate synthase</fullName>
    </recommendedName>
    <alternativeName>
        <fullName evidence="3">RNA-uridine isomerase</fullName>
    </alternativeName>
</protein>
<reference evidence="6 7" key="1">
    <citation type="submission" date="2019-04" db="EMBL/GenBank/DDBJ databases">
        <title>Lactobacillus gasseri 7171 assembly.</title>
        <authorList>
            <person name="Joris B.R."/>
            <person name="Giguere D."/>
        </authorList>
    </citation>
    <scope>NUCLEOTIDE SEQUENCE [LARGE SCALE GENOMIC DNA]</scope>
    <source>
        <strain evidence="6 7">7171</strain>
    </source>
</reference>
<dbReference type="Proteomes" id="UP000460112">
    <property type="component" value="Unassembled WGS sequence"/>
</dbReference>
<dbReference type="PANTHER" id="PTHR21600">
    <property type="entry name" value="MITOCHONDRIAL RNA PSEUDOURIDINE SYNTHASE"/>
    <property type="match status" value="1"/>
</dbReference>
<dbReference type="OMA" id="EKFYLAY"/>
<sequence length="299" mass="34377">MQYFKLKFENKTPQKLGRFLLRNGFSKRALTNSQHNGGMILVNHHRRYTSYLLHPGDEVIFILGEEKKNQWLKPSTNQLNIVFEQHDYLVVNKEAGVLSIPSRYEDNDAVVNRLIYYFQKNGQKDLKPHVITRLDRDTSGLVLVGKNAVAHARFSEMGKDCFIKKYHAIVHGNFSKEQETGTIDAPIGKLDAGVKRGIVANGQRSITKYRVLEQVNGASLVELQLLTGRTHQIRVHMQYLGHPLYGDPLYGIKDNFKRQALNCFYLKFDDPFSELKQEITISEPVDMKCLWQSLISNKL</sequence>
<name>A0A133PFR6_LACGS</name>
<dbReference type="GO" id="GO:0140098">
    <property type="term" value="F:catalytic activity, acting on RNA"/>
    <property type="evidence" value="ECO:0007669"/>
    <property type="project" value="UniProtKB-ARBA"/>
</dbReference>